<sequence>MLPNIHCSIPAWYYLLQSLIKINRQTAKNG</sequence>
<dbReference type="STRING" id="225849.swp_0699"/>
<dbReference type="AlphaFoldDB" id="B8CIP0"/>
<reference evidence="1 2" key="1">
    <citation type="journal article" date="2008" name="PLoS ONE">
        <title>Environmental adaptation: genomic analysis of the piezotolerant and psychrotolerant deep-sea iron reducing bacterium Shewanella piezotolerans WP3.</title>
        <authorList>
            <person name="Wang F."/>
            <person name="Wang J."/>
            <person name="Jian H."/>
            <person name="Zhang B."/>
            <person name="Li S."/>
            <person name="Wang F."/>
            <person name="Zeng X."/>
            <person name="Gao L."/>
            <person name="Bartlett D.H."/>
            <person name="Yu J."/>
            <person name="Hu S."/>
            <person name="Xiao X."/>
        </authorList>
    </citation>
    <scope>NUCLEOTIDE SEQUENCE [LARGE SCALE GENOMIC DNA]</scope>
    <source>
        <strain evidence="2">WP3 / JCM 13877</strain>
    </source>
</reference>
<proteinExistence type="predicted"/>
<evidence type="ECO:0000313" key="1">
    <source>
        <dbReference type="EMBL" id="ACJ27516.1"/>
    </source>
</evidence>
<protein>
    <submittedName>
        <fullName evidence="1">Uncharacterized protein</fullName>
    </submittedName>
</protein>
<dbReference type="EMBL" id="CP000472">
    <property type="protein sequence ID" value="ACJ27516.1"/>
    <property type="molecule type" value="Genomic_DNA"/>
</dbReference>
<evidence type="ECO:0000313" key="2">
    <source>
        <dbReference type="Proteomes" id="UP000000753"/>
    </source>
</evidence>
<dbReference type="Proteomes" id="UP000000753">
    <property type="component" value="Chromosome"/>
</dbReference>
<name>B8CIP0_SHEPW</name>
<organism evidence="1 2">
    <name type="scientific">Shewanella piezotolerans (strain WP3 / JCM 13877)</name>
    <dbReference type="NCBI Taxonomy" id="225849"/>
    <lineage>
        <taxon>Bacteria</taxon>
        <taxon>Pseudomonadati</taxon>
        <taxon>Pseudomonadota</taxon>
        <taxon>Gammaproteobacteria</taxon>
        <taxon>Alteromonadales</taxon>
        <taxon>Shewanellaceae</taxon>
        <taxon>Shewanella</taxon>
    </lineage>
</organism>
<dbReference type="HOGENOM" id="CLU_3405381_0_0_6"/>
<keyword evidence="2" id="KW-1185">Reference proteome</keyword>
<gene>
    <name evidence="1" type="ordered locus">swp_0699</name>
</gene>
<dbReference type="KEGG" id="swp:swp_0699"/>
<accession>B8CIP0</accession>